<protein>
    <recommendedName>
        <fullName evidence="7">ABC-2 type transporter transmembrane domain-containing protein</fullName>
    </recommendedName>
</protein>
<keyword evidence="4 6" id="KW-1133">Transmembrane helix</keyword>
<dbReference type="STRING" id="157733.AB986_08665"/>
<feature type="transmembrane region" description="Helical" evidence="6">
    <location>
        <begin position="314"/>
        <end position="333"/>
    </location>
</feature>
<evidence type="ECO:0000256" key="5">
    <source>
        <dbReference type="ARBA" id="ARBA00023136"/>
    </source>
</evidence>
<dbReference type="Pfam" id="PF12698">
    <property type="entry name" value="ABC2_membrane_3"/>
    <property type="match status" value="1"/>
</dbReference>
<dbReference type="Proteomes" id="UP000035996">
    <property type="component" value="Unassembled WGS sequence"/>
</dbReference>
<evidence type="ECO:0000256" key="3">
    <source>
        <dbReference type="ARBA" id="ARBA00022692"/>
    </source>
</evidence>
<evidence type="ECO:0000259" key="7">
    <source>
        <dbReference type="Pfam" id="PF12698"/>
    </source>
</evidence>
<accession>A0A0J6FY50</accession>
<dbReference type="InterPro" id="IPR013525">
    <property type="entry name" value="ABC2_TM"/>
</dbReference>
<evidence type="ECO:0000313" key="9">
    <source>
        <dbReference type="Proteomes" id="UP000035996"/>
    </source>
</evidence>
<feature type="transmembrane region" description="Helical" evidence="6">
    <location>
        <begin position="367"/>
        <end position="385"/>
    </location>
</feature>
<dbReference type="GO" id="GO:0005886">
    <property type="term" value="C:plasma membrane"/>
    <property type="evidence" value="ECO:0007669"/>
    <property type="project" value="UniProtKB-SubCell"/>
</dbReference>
<gene>
    <name evidence="8" type="ORF">AB986_08665</name>
</gene>
<comment type="caution">
    <text evidence="8">The sequence shown here is derived from an EMBL/GenBank/DDBJ whole genome shotgun (WGS) entry which is preliminary data.</text>
</comment>
<keyword evidence="2" id="KW-1003">Cell membrane</keyword>
<evidence type="ECO:0000256" key="4">
    <source>
        <dbReference type="ARBA" id="ARBA00022989"/>
    </source>
</evidence>
<feature type="transmembrane region" description="Helical" evidence="6">
    <location>
        <begin position="21"/>
        <end position="42"/>
    </location>
</feature>
<reference evidence="8" key="1">
    <citation type="submission" date="2015-06" db="EMBL/GenBank/DDBJ databases">
        <authorList>
            <person name="Liu B."/>
            <person name="Wang J."/>
            <person name="Zhu Y."/>
            <person name="Liu G."/>
            <person name="Chen Q."/>
            <person name="Zheng C."/>
            <person name="Che J."/>
            <person name="Ge C."/>
            <person name="Shi H."/>
            <person name="Pan Z."/>
            <person name="Liu X."/>
        </authorList>
    </citation>
    <scope>NUCLEOTIDE SEQUENCE [LARGE SCALE GENOMIC DNA]</scope>
    <source>
        <strain evidence="8">DSM 16346</strain>
    </source>
</reference>
<keyword evidence="3 6" id="KW-0812">Transmembrane</keyword>
<evidence type="ECO:0000256" key="6">
    <source>
        <dbReference type="SAM" id="Phobius"/>
    </source>
</evidence>
<comment type="subcellular location">
    <subcellularLocation>
        <location evidence="1">Cell membrane</location>
        <topology evidence="1">Multi-pass membrane protein</topology>
    </subcellularLocation>
</comment>
<dbReference type="PATRIC" id="fig|157733.3.peg.4023"/>
<dbReference type="OrthoDB" id="9768837at2"/>
<dbReference type="RefSeq" id="WP_048310442.1">
    <property type="nucleotide sequence ID" value="NZ_CP119526.1"/>
</dbReference>
<dbReference type="InterPro" id="IPR051449">
    <property type="entry name" value="ABC-2_transporter_component"/>
</dbReference>
<feature type="transmembrane region" description="Helical" evidence="6">
    <location>
        <begin position="240"/>
        <end position="260"/>
    </location>
</feature>
<name>A0A0J6FY50_9BACL</name>
<dbReference type="PANTHER" id="PTHR30294:SF29">
    <property type="entry name" value="MULTIDRUG ABC TRANSPORTER PERMEASE YBHS-RELATED"/>
    <property type="match status" value="1"/>
</dbReference>
<keyword evidence="9" id="KW-1185">Reference proteome</keyword>
<dbReference type="PANTHER" id="PTHR30294">
    <property type="entry name" value="MEMBRANE COMPONENT OF ABC TRANSPORTER YHHJ-RELATED"/>
    <property type="match status" value="1"/>
</dbReference>
<organism evidence="8 9">
    <name type="scientific">Guptibacillus hwajinpoensis</name>
    <dbReference type="NCBI Taxonomy" id="208199"/>
    <lineage>
        <taxon>Bacteria</taxon>
        <taxon>Bacillati</taxon>
        <taxon>Bacillota</taxon>
        <taxon>Bacilli</taxon>
        <taxon>Bacillales</taxon>
        <taxon>Guptibacillaceae</taxon>
        <taxon>Guptibacillus</taxon>
    </lineage>
</organism>
<dbReference type="AlphaFoldDB" id="A0A0J6FY50"/>
<evidence type="ECO:0000256" key="2">
    <source>
        <dbReference type="ARBA" id="ARBA00022475"/>
    </source>
</evidence>
<dbReference type="GO" id="GO:0140359">
    <property type="term" value="F:ABC-type transporter activity"/>
    <property type="evidence" value="ECO:0007669"/>
    <property type="project" value="InterPro"/>
</dbReference>
<feature type="transmembrane region" description="Helical" evidence="6">
    <location>
        <begin position="280"/>
        <end position="302"/>
    </location>
</feature>
<proteinExistence type="predicted"/>
<keyword evidence="5 6" id="KW-0472">Membrane</keyword>
<feature type="transmembrane region" description="Helical" evidence="6">
    <location>
        <begin position="339"/>
        <end position="360"/>
    </location>
</feature>
<feature type="transmembrane region" description="Helical" evidence="6">
    <location>
        <begin position="190"/>
        <end position="211"/>
    </location>
</feature>
<dbReference type="EMBL" id="LELK01000001">
    <property type="protein sequence ID" value="KMM39272.1"/>
    <property type="molecule type" value="Genomic_DNA"/>
</dbReference>
<sequence>MRNTWKVAKWEYKRNVKNKSFIISTFLTPVIILMFTFLPVLFSGSDDSGNEETMKVYIQDEVGVAPTVETLVNSQDSLAWDLEFTQEDQKSILSSIEENENQAFLSITEDSIESGVVEVYTSEEVTDSFFNQLQLLSQPIQAYQFEQLGLTDSQIQQVAAGVSFETLDATETSSENRVVEKSGLGESGHMVPGIVSLIVLFAIVLTGMMIFQSASQEKKEKVSEIVLSSLTPSDLMQGKIIGYFGVGLSQVFIWLGFGIPLAAWRIEDVAIVDNLLVPELLIMMLIAILGYLLFAALFVGFGSTVEDINSSSNFQGLLMMLPFLPLVFIQPILISPNGLAATIGSFIPFASPAVLILRMAMLEEWPWMEFGLAFVVLTLSVWGMIKLSGKIFEVGILLYGKNATPKEIWKWIKA</sequence>
<evidence type="ECO:0000256" key="1">
    <source>
        <dbReference type="ARBA" id="ARBA00004651"/>
    </source>
</evidence>
<evidence type="ECO:0000313" key="8">
    <source>
        <dbReference type="EMBL" id="KMM39272.1"/>
    </source>
</evidence>
<feature type="domain" description="ABC-2 type transporter transmembrane" evidence="7">
    <location>
        <begin position="19"/>
        <end position="382"/>
    </location>
</feature>